<dbReference type="Proteomes" id="UP000023152">
    <property type="component" value="Unassembled WGS sequence"/>
</dbReference>
<accession>X6LUQ6</accession>
<evidence type="ECO:0000313" key="3">
    <source>
        <dbReference type="Proteomes" id="UP000023152"/>
    </source>
</evidence>
<evidence type="ECO:0000313" key="2">
    <source>
        <dbReference type="EMBL" id="ETO04440.1"/>
    </source>
</evidence>
<keyword evidence="3" id="KW-1185">Reference proteome</keyword>
<sequence length="369" mass="41650">ILPKTTLYFFCYLAMQEIAEVNDNNFALKKSNTGLTNLQTIDRPLTLFKKCDASSQLSELNYTHTPTPTPVHIPKNLFTDFEKVSGMSSKEIVENEIQSEQSKISTYKQAKNAKSSSNGTKVYQKENYQPDQNSKRGEMKSKKKNPTSKNLADYDQSSLGTPDKKFDHHHQLIIGSSRSGKSQRDPLRDCSTTILNSRSRSHFQSGMEHTRGRRSPSWTRNSGEKSSESENENGKGSRRRKSKDSGGGTGTGGGSTRETGTATWHHCETNSTTQKKKRIEKTNSYPSTTMILHNTQPTIGRQHKTLMHPESIANRIYYTKVKSNRPRATNRLWIIKFHRQSTQVAVVMMHSITTTQATGKRLSLKYPPT</sequence>
<comment type="caution">
    <text evidence="2">The sequence shown here is derived from an EMBL/GenBank/DDBJ whole genome shotgun (WGS) entry which is preliminary data.</text>
</comment>
<feature type="non-terminal residue" evidence="2">
    <location>
        <position position="1"/>
    </location>
</feature>
<name>X6LUQ6_RETFI</name>
<dbReference type="AlphaFoldDB" id="X6LUQ6"/>
<feature type="compositionally biased region" description="Basic and acidic residues" evidence="1">
    <location>
        <begin position="222"/>
        <end position="235"/>
    </location>
</feature>
<evidence type="ECO:0000256" key="1">
    <source>
        <dbReference type="SAM" id="MobiDB-lite"/>
    </source>
</evidence>
<organism evidence="2 3">
    <name type="scientific">Reticulomyxa filosa</name>
    <dbReference type="NCBI Taxonomy" id="46433"/>
    <lineage>
        <taxon>Eukaryota</taxon>
        <taxon>Sar</taxon>
        <taxon>Rhizaria</taxon>
        <taxon>Retaria</taxon>
        <taxon>Foraminifera</taxon>
        <taxon>Monothalamids</taxon>
        <taxon>Reticulomyxidae</taxon>
        <taxon>Reticulomyxa</taxon>
    </lineage>
</organism>
<gene>
    <name evidence="2" type="ORF">RFI_32958</name>
</gene>
<reference evidence="2 3" key="1">
    <citation type="journal article" date="2013" name="Curr. Biol.">
        <title>The Genome of the Foraminiferan Reticulomyxa filosa.</title>
        <authorList>
            <person name="Glockner G."/>
            <person name="Hulsmann N."/>
            <person name="Schleicher M."/>
            <person name="Noegel A.A."/>
            <person name="Eichinger L."/>
            <person name="Gallinger C."/>
            <person name="Pawlowski J."/>
            <person name="Sierra R."/>
            <person name="Euteneuer U."/>
            <person name="Pillet L."/>
            <person name="Moustafa A."/>
            <person name="Platzer M."/>
            <person name="Groth M."/>
            <person name="Szafranski K."/>
            <person name="Schliwa M."/>
        </authorList>
    </citation>
    <scope>NUCLEOTIDE SEQUENCE [LARGE SCALE GENOMIC DNA]</scope>
</reference>
<feature type="compositionally biased region" description="Polar residues" evidence="1">
    <location>
        <begin position="147"/>
        <end position="160"/>
    </location>
</feature>
<feature type="compositionally biased region" description="Polar residues" evidence="1">
    <location>
        <begin position="190"/>
        <end position="204"/>
    </location>
</feature>
<feature type="compositionally biased region" description="Gly residues" evidence="1">
    <location>
        <begin position="245"/>
        <end position="255"/>
    </location>
</feature>
<dbReference type="EMBL" id="ASPP01029371">
    <property type="protein sequence ID" value="ETO04440.1"/>
    <property type="molecule type" value="Genomic_DNA"/>
</dbReference>
<feature type="compositionally biased region" description="Polar residues" evidence="1">
    <location>
        <begin position="100"/>
        <end position="132"/>
    </location>
</feature>
<proteinExistence type="predicted"/>
<protein>
    <submittedName>
        <fullName evidence="2">Uncharacterized protein</fullName>
    </submittedName>
</protein>
<feature type="region of interest" description="Disordered" evidence="1">
    <location>
        <begin position="100"/>
        <end position="278"/>
    </location>
</feature>